<proteinExistence type="predicted"/>
<feature type="chain" id="PRO_5002090372" evidence="1">
    <location>
        <begin position="20"/>
        <end position="174"/>
    </location>
</feature>
<dbReference type="HOGENOM" id="CLU_035730_9_1_1"/>
<dbReference type="EMBL" id="AZNF01000005">
    <property type="protein sequence ID" value="KID66698.1"/>
    <property type="molecule type" value="Genomic_DNA"/>
</dbReference>
<keyword evidence="1" id="KW-0732">Signal</keyword>
<evidence type="ECO:0000259" key="2">
    <source>
        <dbReference type="SMART" id="SM00198"/>
    </source>
</evidence>
<dbReference type="InterPro" id="IPR001283">
    <property type="entry name" value="CRISP-related"/>
</dbReference>
<dbReference type="AlphaFoldDB" id="A0A0B4F867"/>
<evidence type="ECO:0000313" key="4">
    <source>
        <dbReference type="Proteomes" id="UP000031186"/>
    </source>
</evidence>
<dbReference type="Proteomes" id="UP000031186">
    <property type="component" value="Unassembled WGS sequence"/>
</dbReference>
<dbReference type="CDD" id="cd05380">
    <property type="entry name" value="CAP_euk"/>
    <property type="match status" value="1"/>
</dbReference>
<keyword evidence="4" id="KW-1185">Reference proteome</keyword>
<evidence type="ECO:0000313" key="3">
    <source>
        <dbReference type="EMBL" id="KID66698.1"/>
    </source>
</evidence>
<dbReference type="SMART" id="SM00198">
    <property type="entry name" value="SCP"/>
    <property type="match status" value="1"/>
</dbReference>
<dbReference type="InterPro" id="IPR035940">
    <property type="entry name" value="CAP_sf"/>
</dbReference>
<dbReference type="PANTHER" id="PTHR10334">
    <property type="entry name" value="CYSTEINE-RICH SECRETORY PROTEIN-RELATED"/>
    <property type="match status" value="1"/>
</dbReference>
<dbReference type="Pfam" id="PF00188">
    <property type="entry name" value="CAP"/>
    <property type="match status" value="1"/>
</dbReference>
<dbReference type="OrthoDB" id="43654at2759"/>
<reference evidence="3 4" key="1">
    <citation type="journal article" date="2014" name="Proc. Natl. Acad. Sci. U.S.A.">
        <title>Trajectory and genomic determinants of fungal-pathogen speciation and host adaptation.</title>
        <authorList>
            <person name="Hu X."/>
            <person name="Xiao G."/>
            <person name="Zheng P."/>
            <person name="Shang Y."/>
            <person name="Su Y."/>
            <person name="Zhang X."/>
            <person name="Liu X."/>
            <person name="Zhan S."/>
            <person name="St Leger R.J."/>
            <person name="Wang C."/>
        </authorList>
    </citation>
    <scope>NUCLEOTIDE SEQUENCE [LARGE SCALE GENOMIC DNA]</scope>
    <source>
        <strain evidence="3 4">ARSEF 549</strain>
    </source>
</reference>
<dbReference type="VEuPathDB" id="FungiDB:MAN_04979"/>
<gene>
    <name evidence="3" type="ORF">MAN_04979</name>
</gene>
<comment type="caution">
    <text evidence="3">The sequence shown here is derived from an EMBL/GenBank/DDBJ whole genome shotgun (WGS) entry which is preliminary data.</text>
</comment>
<name>A0A0B4F867_METAF</name>
<feature type="signal peptide" evidence="1">
    <location>
        <begin position="1"/>
        <end position="19"/>
    </location>
</feature>
<evidence type="ECO:0000256" key="1">
    <source>
        <dbReference type="SAM" id="SignalP"/>
    </source>
</evidence>
<feature type="domain" description="SCP" evidence="2">
    <location>
        <begin position="24"/>
        <end position="168"/>
    </location>
</feature>
<dbReference type="InterPro" id="IPR014044">
    <property type="entry name" value="CAP_dom"/>
</dbReference>
<organism evidence="3 4">
    <name type="scientific">Metarhizium anisopliae (strain ARSEF 549)</name>
    <dbReference type="NCBI Taxonomy" id="3151832"/>
    <lineage>
        <taxon>Eukaryota</taxon>
        <taxon>Fungi</taxon>
        <taxon>Dikarya</taxon>
        <taxon>Ascomycota</taxon>
        <taxon>Pezizomycotina</taxon>
        <taxon>Sordariomycetes</taxon>
        <taxon>Hypocreomycetidae</taxon>
        <taxon>Hypocreales</taxon>
        <taxon>Clavicipitaceae</taxon>
        <taxon>Metarhizium</taxon>
    </lineage>
</organism>
<feature type="non-terminal residue" evidence="3">
    <location>
        <position position="1"/>
    </location>
</feature>
<dbReference type="PRINTS" id="PR00837">
    <property type="entry name" value="V5TPXLIKE"/>
</dbReference>
<accession>A0A0B4F867</accession>
<protein>
    <submittedName>
        <fullName evidence="3">Basic form of pathogenesis-protein 1</fullName>
    </submittedName>
</protein>
<dbReference type="Gene3D" id="3.40.33.10">
    <property type="entry name" value="CAP"/>
    <property type="match status" value="1"/>
</dbReference>
<sequence length="174" mass="19312">MKNFVGSLISCLLAQSGFAIAGSNDPSMALTVVNQAREGKGLQPLSWDANLEAYAQFWANQMGSGMQPFEHSPVSYRPSQGENLYEQSAGQCDADYDSPIVAAMRAWLSQERLYTGQPITTGKEPWLHWSQCMWSSTTRIGCARAYSISEPYKFFDVCRFTPEGNMLSVGQKPF</sequence>
<dbReference type="SUPFAM" id="SSF55797">
    <property type="entry name" value="PR-1-like"/>
    <property type="match status" value="1"/>
</dbReference>